<comment type="caution">
    <text evidence="1">The sequence shown here is derived from an EMBL/GenBank/DDBJ whole genome shotgun (WGS) entry which is preliminary data.</text>
</comment>
<dbReference type="EMBL" id="CAKLBY020000266">
    <property type="protein sequence ID" value="CAK7941790.1"/>
    <property type="molecule type" value="Genomic_DNA"/>
</dbReference>
<evidence type="ECO:0000313" key="2">
    <source>
        <dbReference type="Proteomes" id="UP001162060"/>
    </source>
</evidence>
<accession>A0AAV1V7E8</accession>
<dbReference type="AlphaFoldDB" id="A0AAV1V7E8"/>
<name>A0AAV1V7E8_9STRA</name>
<gene>
    <name evidence="1" type="ORF">PM001_LOCUS26940</name>
</gene>
<reference evidence="1" key="1">
    <citation type="submission" date="2024-01" db="EMBL/GenBank/DDBJ databases">
        <authorList>
            <person name="Webb A."/>
        </authorList>
    </citation>
    <scope>NUCLEOTIDE SEQUENCE</scope>
    <source>
        <strain evidence="1">Pm1</strain>
    </source>
</reference>
<organism evidence="1 2">
    <name type="scientific">Peronospora matthiolae</name>
    <dbReference type="NCBI Taxonomy" id="2874970"/>
    <lineage>
        <taxon>Eukaryota</taxon>
        <taxon>Sar</taxon>
        <taxon>Stramenopiles</taxon>
        <taxon>Oomycota</taxon>
        <taxon>Peronosporomycetes</taxon>
        <taxon>Peronosporales</taxon>
        <taxon>Peronosporaceae</taxon>
        <taxon>Peronospora</taxon>
    </lineage>
</organism>
<proteinExistence type="predicted"/>
<dbReference type="Proteomes" id="UP001162060">
    <property type="component" value="Unassembled WGS sequence"/>
</dbReference>
<evidence type="ECO:0000313" key="1">
    <source>
        <dbReference type="EMBL" id="CAK7941790.1"/>
    </source>
</evidence>
<protein>
    <submittedName>
        <fullName evidence="1">Uncharacterized protein</fullName>
    </submittedName>
</protein>
<sequence length="39" mass="4029">MLFNLTFNFSATVSVPAPGFGIGTAESTGIDNGVEQLPE</sequence>